<sequence length="902" mass="105071">MSKSNMVFTDEICNLEQKVIDLAEIKQLLAQYVQLQDFNQEIGIFITKLVTPYIEKDASLFSLQDLLQALQIQTNMNLCDEKSINIICNAMKKKNPNVIIQQLQDTYLEQAKDVKQFLAQMKIYINQQHMKNLEKLLNNLEILDFSEFLDCSISKLSKDYRLSSPEASFIHKYLQFYRAISGIIPIQIQLEYKDITNISMQELLEELMAHTKYNPDKSTVKILKTLKIETLFNMKIIEEQRLVTKRQNKFDIINLEKLYECKLSQVEIADFSKSCQQYAVMYNNVLQLQQKVGYVGWQQHWETIIDFVSTHLTGNSFQKFDLLCSLGGPKSGKSITMFLSAVFMMNFVRIIRPQIQQDCFCQNICKLIQINCDDITGTVLQKMKQIYLIISASIMQSEYQLLDIRDNLSLNNVLNAIKTMLMEARCYFVISWDEMQTLFGIYCDKKERPPQEKLSTFDYNLMNSFIKTMMVSQNSPCQHLAAGSLSVALLDILDAIPGNGYCVKRCQHAIVTSTADSMLYLRLVNKVRNLPKIEQDNILSIAMGELQNGLSLTCADLNQIITNINVTIQQNLKNLILQSAQDLIELKNSIAHTWIDKSVKSMNKFHCTIFDLIVGTTHIPDILLIKLCSYNDTTKQYKLRDNTLQISILTKFNELVKADENVNLVYCSTIFQDCGNILKEIKSFAKNNLKCLKLEKIIKQINNYWITIINPQYLKNGQFIETNMQFMLKLFKKSEEGKREFKLEQTQNKLLYTESQCMGSEQEIYISELKQQIDNDTQYLLYWQQISQQELNNLALKQWKQGCDMIERFRDLFSHKDMIWKVKQMKHLQTILIDPNPLYTFKNIVNYLYHLSQKAQIVKKEENKEKAELEEESEELQDLISKDKVLTYITQLKGNEITKQKK</sequence>
<proteinExistence type="predicted"/>
<feature type="coiled-coil region" evidence="1">
    <location>
        <begin position="850"/>
        <end position="886"/>
    </location>
</feature>
<evidence type="ECO:0000313" key="2">
    <source>
        <dbReference type="EMBL" id="CAI9939129.1"/>
    </source>
</evidence>
<evidence type="ECO:0000313" key="4">
    <source>
        <dbReference type="Proteomes" id="UP001642409"/>
    </source>
</evidence>
<protein>
    <submittedName>
        <fullName evidence="3">Hypothetical_protein</fullName>
    </submittedName>
</protein>
<dbReference type="Proteomes" id="UP001642409">
    <property type="component" value="Unassembled WGS sequence"/>
</dbReference>
<dbReference type="AlphaFoldDB" id="A0AA86U3F8"/>
<accession>A0AA86U3F8</accession>
<keyword evidence="1" id="KW-0175">Coiled coil</keyword>
<keyword evidence="4" id="KW-1185">Reference proteome</keyword>
<name>A0AA86U3F8_9EUKA</name>
<reference evidence="3 4" key="2">
    <citation type="submission" date="2024-07" db="EMBL/GenBank/DDBJ databases">
        <authorList>
            <person name="Akdeniz Z."/>
        </authorList>
    </citation>
    <scope>NUCLEOTIDE SEQUENCE [LARGE SCALE GENOMIC DNA]</scope>
</reference>
<comment type="caution">
    <text evidence="2">The sequence shown here is derived from an EMBL/GenBank/DDBJ whole genome shotgun (WGS) entry which is preliminary data.</text>
</comment>
<gene>
    <name evidence="2" type="ORF">HINF_LOCUS26774</name>
    <name evidence="3" type="ORF">HINF_LOCUS28538</name>
</gene>
<dbReference type="EMBL" id="CAXDID020000090">
    <property type="protein sequence ID" value="CAL6022203.1"/>
    <property type="molecule type" value="Genomic_DNA"/>
</dbReference>
<evidence type="ECO:0000256" key="1">
    <source>
        <dbReference type="SAM" id="Coils"/>
    </source>
</evidence>
<dbReference type="EMBL" id="CATOUU010000660">
    <property type="protein sequence ID" value="CAI9939129.1"/>
    <property type="molecule type" value="Genomic_DNA"/>
</dbReference>
<organism evidence="2">
    <name type="scientific">Hexamita inflata</name>
    <dbReference type="NCBI Taxonomy" id="28002"/>
    <lineage>
        <taxon>Eukaryota</taxon>
        <taxon>Metamonada</taxon>
        <taxon>Diplomonadida</taxon>
        <taxon>Hexamitidae</taxon>
        <taxon>Hexamitinae</taxon>
        <taxon>Hexamita</taxon>
    </lineage>
</organism>
<evidence type="ECO:0000313" key="3">
    <source>
        <dbReference type="EMBL" id="CAL6022203.1"/>
    </source>
</evidence>
<reference evidence="2" key="1">
    <citation type="submission" date="2023-06" db="EMBL/GenBank/DDBJ databases">
        <authorList>
            <person name="Kurt Z."/>
        </authorList>
    </citation>
    <scope>NUCLEOTIDE SEQUENCE</scope>
</reference>